<dbReference type="PANTHER" id="PTHR43479:SF11">
    <property type="entry name" value="ACREF_ENVCD OPERON REPRESSOR-RELATED"/>
    <property type="match status" value="1"/>
</dbReference>
<dbReference type="SUPFAM" id="SSF48498">
    <property type="entry name" value="Tetracyclin repressor-like, C-terminal domain"/>
    <property type="match status" value="1"/>
</dbReference>
<evidence type="ECO:0000256" key="2">
    <source>
        <dbReference type="PROSITE-ProRule" id="PRU00335"/>
    </source>
</evidence>
<evidence type="ECO:0000313" key="5">
    <source>
        <dbReference type="Proteomes" id="UP000321691"/>
    </source>
</evidence>
<keyword evidence="1 2" id="KW-0238">DNA-binding</keyword>
<sequence>MTVKKIESTKKLNFRVDYNRMTVYYTNMRYKDNSKKEAIYQATILLLNKDGFSATPMSKIAKHAGVSPSTIYVYFENKDDMLKKLYLDTKQKMGAKMFADTDGMDIKASLAKVIRNYIDYIRENKEAFLFLQQFTNSPYMSELDDQEANNYFTPMYQLVKRGRQEGVFKNVDDDVLFAYIEPPITEAAKRYFRGEFEFTDVRIKSLIELAWSAIKK</sequence>
<evidence type="ECO:0000313" key="4">
    <source>
        <dbReference type="EMBL" id="GEO67574.1"/>
    </source>
</evidence>
<dbReference type="Proteomes" id="UP000321691">
    <property type="component" value="Unassembled WGS sequence"/>
</dbReference>
<feature type="DNA-binding region" description="H-T-H motif" evidence="2">
    <location>
        <begin position="56"/>
        <end position="75"/>
    </location>
</feature>
<proteinExistence type="predicted"/>
<dbReference type="InterPro" id="IPR050624">
    <property type="entry name" value="HTH-type_Tx_Regulator"/>
</dbReference>
<dbReference type="InterPro" id="IPR054422">
    <property type="entry name" value="TetR-like_HI_0893_C"/>
</dbReference>
<protein>
    <recommendedName>
        <fullName evidence="3">HTH tetR-type domain-containing protein</fullName>
    </recommendedName>
</protein>
<dbReference type="InterPro" id="IPR009057">
    <property type="entry name" value="Homeodomain-like_sf"/>
</dbReference>
<name>A0ABQ0WS11_9LACO</name>
<accession>A0ABQ0WS11</accession>
<dbReference type="PRINTS" id="PR00455">
    <property type="entry name" value="HTHTETR"/>
</dbReference>
<dbReference type="Pfam" id="PF00440">
    <property type="entry name" value="TetR_N"/>
    <property type="match status" value="1"/>
</dbReference>
<dbReference type="PROSITE" id="PS50977">
    <property type="entry name" value="HTH_TETR_2"/>
    <property type="match status" value="1"/>
</dbReference>
<dbReference type="EMBL" id="BJZI01000036">
    <property type="protein sequence ID" value="GEO67574.1"/>
    <property type="molecule type" value="Genomic_DNA"/>
</dbReference>
<dbReference type="PANTHER" id="PTHR43479">
    <property type="entry name" value="ACREF/ENVCD OPERON REPRESSOR-RELATED"/>
    <property type="match status" value="1"/>
</dbReference>
<evidence type="ECO:0000259" key="3">
    <source>
        <dbReference type="PROSITE" id="PS50977"/>
    </source>
</evidence>
<dbReference type="InterPro" id="IPR001647">
    <property type="entry name" value="HTH_TetR"/>
</dbReference>
<dbReference type="InterPro" id="IPR036271">
    <property type="entry name" value="Tet_transcr_reg_TetR-rel_C_sf"/>
</dbReference>
<comment type="caution">
    <text evidence="4">The sequence shown here is derived from an EMBL/GenBank/DDBJ whole genome shotgun (WGS) entry which is preliminary data.</text>
</comment>
<organism evidence="4 5">
    <name type="scientific">Levilactobacillus spicheri</name>
    <dbReference type="NCBI Taxonomy" id="216463"/>
    <lineage>
        <taxon>Bacteria</taxon>
        <taxon>Bacillati</taxon>
        <taxon>Bacillota</taxon>
        <taxon>Bacilli</taxon>
        <taxon>Lactobacillales</taxon>
        <taxon>Lactobacillaceae</taxon>
        <taxon>Levilactobacillus</taxon>
    </lineage>
</organism>
<feature type="domain" description="HTH tetR-type" evidence="3">
    <location>
        <begin position="33"/>
        <end position="93"/>
    </location>
</feature>
<reference evidence="4 5" key="1">
    <citation type="submission" date="2019-07" db="EMBL/GenBank/DDBJ databases">
        <title>Whole genome shotgun sequence of Lactobacillus spicheri NBRC 107155.</title>
        <authorList>
            <person name="Hosoyama A."/>
            <person name="Uohara A."/>
            <person name="Ohji S."/>
            <person name="Ichikawa N."/>
        </authorList>
    </citation>
    <scope>NUCLEOTIDE SEQUENCE [LARGE SCALE GENOMIC DNA]</scope>
    <source>
        <strain evidence="4 5">NBRC 107155</strain>
    </source>
</reference>
<keyword evidence="5" id="KW-1185">Reference proteome</keyword>
<gene>
    <name evidence="4" type="ORF">LSP04_19930</name>
</gene>
<dbReference type="Gene3D" id="1.10.357.10">
    <property type="entry name" value="Tetracycline Repressor, domain 2"/>
    <property type="match status" value="1"/>
</dbReference>
<dbReference type="Pfam" id="PF22604">
    <property type="entry name" value="TetR_HI_0893_C"/>
    <property type="match status" value="1"/>
</dbReference>
<dbReference type="SUPFAM" id="SSF46689">
    <property type="entry name" value="Homeodomain-like"/>
    <property type="match status" value="1"/>
</dbReference>
<evidence type="ECO:0000256" key="1">
    <source>
        <dbReference type="ARBA" id="ARBA00023125"/>
    </source>
</evidence>